<keyword evidence="3" id="KW-1185">Reference proteome</keyword>
<reference evidence="2" key="1">
    <citation type="journal article" date="2023" name="Science">
        <title>Genome structures resolve the early diversification of teleost fishes.</title>
        <authorList>
            <person name="Parey E."/>
            <person name="Louis A."/>
            <person name="Montfort J."/>
            <person name="Bouchez O."/>
            <person name="Roques C."/>
            <person name="Iampietro C."/>
            <person name="Lluch J."/>
            <person name="Castinel A."/>
            <person name="Donnadieu C."/>
            <person name="Desvignes T."/>
            <person name="Floi Bucao C."/>
            <person name="Jouanno E."/>
            <person name="Wen M."/>
            <person name="Mejri S."/>
            <person name="Dirks R."/>
            <person name="Jansen H."/>
            <person name="Henkel C."/>
            <person name="Chen W.J."/>
            <person name="Zahm M."/>
            <person name="Cabau C."/>
            <person name="Klopp C."/>
            <person name="Thompson A.W."/>
            <person name="Robinson-Rechavi M."/>
            <person name="Braasch I."/>
            <person name="Lecointre G."/>
            <person name="Bobe J."/>
            <person name="Postlethwait J.H."/>
            <person name="Berthelot C."/>
            <person name="Roest Crollius H."/>
            <person name="Guiguen Y."/>
        </authorList>
    </citation>
    <scope>NUCLEOTIDE SEQUENCE</scope>
    <source>
        <strain evidence="2">NC1722</strain>
    </source>
</reference>
<accession>A0AAD7T2U3</accession>
<evidence type="ECO:0000256" key="1">
    <source>
        <dbReference type="SAM" id="MobiDB-lite"/>
    </source>
</evidence>
<name>A0AAD7T2U3_9TELE</name>
<organism evidence="2 3">
    <name type="scientific">Aldrovandia affinis</name>
    <dbReference type="NCBI Taxonomy" id="143900"/>
    <lineage>
        <taxon>Eukaryota</taxon>
        <taxon>Metazoa</taxon>
        <taxon>Chordata</taxon>
        <taxon>Craniata</taxon>
        <taxon>Vertebrata</taxon>
        <taxon>Euteleostomi</taxon>
        <taxon>Actinopterygii</taxon>
        <taxon>Neopterygii</taxon>
        <taxon>Teleostei</taxon>
        <taxon>Notacanthiformes</taxon>
        <taxon>Halosauridae</taxon>
        <taxon>Aldrovandia</taxon>
    </lineage>
</organism>
<comment type="caution">
    <text evidence="2">The sequence shown here is derived from an EMBL/GenBank/DDBJ whole genome shotgun (WGS) entry which is preliminary data.</text>
</comment>
<evidence type="ECO:0000313" key="2">
    <source>
        <dbReference type="EMBL" id="KAJ8413333.1"/>
    </source>
</evidence>
<dbReference type="AlphaFoldDB" id="A0AAD7T2U3"/>
<sequence length="104" mass="11143">MFEWGGRCATWHPPRGTLRLGPRLEASRHQRRLRAIGSHPSPAWAPSLAASPPLTLIAAWHLVGALAKRLTAVRHLLVSEANAARADGPRAASLPATIDQGHPS</sequence>
<feature type="region of interest" description="Disordered" evidence="1">
    <location>
        <begin position="84"/>
        <end position="104"/>
    </location>
</feature>
<gene>
    <name evidence="2" type="ORF">AAFF_G00093290</name>
</gene>
<dbReference type="EMBL" id="JAINUG010000016">
    <property type="protein sequence ID" value="KAJ8413333.1"/>
    <property type="molecule type" value="Genomic_DNA"/>
</dbReference>
<evidence type="ECO:0000313" key="3">
    <source>
        <dbReference type="Proteomes" id="UP001221898"/>
    </source>
</evidence>
<protein>
    <submittedName>
        <fullName evidence="2">Uncharacterized protein</fullName>
    </submittedName>
</protein>
<dbReference type="Proteomes" id="UP001221898">
    <property type="component" value="Unassembled WGS sequence"/>
</dbReference>
<proteinExistence type="predicted"/>